<dbReference type="RefSeq" id="WP_342627221.1">
    <property type="nucleotide sequence ID" value="NZ_CP152276.1"/>
</dbReference>
<proteinExistence type="predicted"/>
<dbReference type="PANTHER" id="PTHR43355:SF2">
    <property type="entry name" value="FLAVIN REDUCTASE (NADPH)"/>
    <property type="match status" value="1"/>
</dbReference>
<evidence type="ECO:0000313" key="3">
    <source>
        <dbReference type="Proteomes" id="UP001449795"/>
    </source>
</evidence>
<evidence type="ECO:0000313" key="2">
    <source>
        <dbReference type="EMBL" id="XAE41253.1"/>
    </source>
</evidence>
<accession>A0ABZ3D0I2</accession>
<dbReference type="Gene3D" id="3.40.50.720">
    <property type="entry name" value="NAD(P)-binding Rossmann-like Domain"/>
    <property type="match status" value="1"/>
</dbReference>
<dbReference type="EMBL" id="CP152276">
    <property type="protein sequence ID" value="XAE41253.1"/>
    <property type="molecule type" value="Genomic_DNA"/>
</dbReference>
<dbReference type="PANTHER" id="PTHR43355">
    <property type="entry name" value="FLAVIN REDUCTASE (NADPH)"/>
    <property type="match status" value="1"/>
</dbReference>
<dbReference type="InterPro" id="IPR051606">
    <property type="entry name" value="Polyketide_Oxido-like"/>
</dbReference>
<dbReference type="Pfam" id="PF13460">
    <property type="entry name" value="NAD_binding_10"/>
    <property type="match status" value="1"/>
</dbReference>
<dbReference type="InterPro" id="IPR016040">
    <property type="entry name" value="NAD(P)-bd_dom"/>
</dbReference>
<feature type="domain" description="NAD(P)-binding" evidence="1">
    <location>
        <begin position="11"/>
        <end position="77"/>
    </location>
</feature>
<dbReference type="Proteomes" id="UP001449795">
    <property type="component" value="Chromosome"/>
</dbReference>
<protein>
    <submittedName>
        <fullName evidence="2">NAD(P)H-binding protein</fullName>
    </submittedName>
</protein>
<reference evidence="2 3" key="1">
    <citation type="submission" date="2024-04" db="EMBL/GenBank/DDBJ databases">
        <title>Complete genome sequence of Nguyenibacter vanlangesis HBCM-1154, a strain capable of nitrogen fixation, IAA production, and phosphorus solubilization isolated from sugarcane soil.</title>
        <authorList>
            <person name="MY HANH P."/>
        </authorList>
    </citation>
    <scope>NUCLEOTIDE SEQUENCE [LARGE SCALE GENOMIC DNA]</scope>
    <source>
        <strain evidence="2 3">HBCM 1154</strain>
    </source>
</reference>
<gene>
    <name evidence="2" type="ORF">AAC691_13145</name>
</gene>
<sequence length="184" mass="20087">MERQATFLLLGATGGTGQHFIAEALGEGHHVRALVCTPAKLRQQSSGLEVRHGSITDPLDTDDLVKGVDTVVAMPGDVRLRKDALINTDFIRKLLNSRYRAAFQTSYTWKDDFLEALGDPNGRVAKVGALGMRLTLTPAQGHWEASVYIDNLLDSRADTCSFTTFDGSRVLSAKAMSSGTFWSR</sequence>
<keyword evidence="3" id="KW-1185">Reference proteome</keyword>
<organism evidence="2 3">
    <name type="scientific">Nguyenibacter vanlangensis</name>
    <dbReference type="NCBI Taxonomy" id="1216886"/>
    <lineage>
        <taxon>Bacteria</taxon>
        <taxon>Pseudomonadati</taxon>
        <taxon>Pseudomonadota</taxon>
        <taxon>Alphaproteobacteria</taxon>
        <taxon>Acetobacterales</taxon>
        <taxon>Acetobacteraceae</taxon>
        <taxon>Nguyenibacter</taxon>
    </lineage>
</organism>
<dbReference type="SUPFAM" id="SSF51735">
    <property type="entry name" value="NAD(P)-binding Rossmann-fold domains"/>
    <property type="match status" value="1"/>
</dbReference>
<evidence type="ECO:0000259" key="1">
    <source>
        <dbReference type="Pfam" id="PF13460"/>
    </source>
</evidence>
<name>A0ABZ3D0I2_9PROT</name>
<dbReference type="InterPro" id="IPR036291">
    <property type="entry name" value="NAD(P)-bd_dom_sf"/>
</dbReference>